<keyword evidence="3" id="KW-1185">Reference proteome</keyword>
<evidence type="ECO:0000313" key="3">
    <source>
        <dbReference type="Proteomes" id="UP000297092"/>
    </source>
</evidence>
<protein>
    <submittedName>
        <fullName evidence="2">Uncharacterized protein</fullName>
    </submittedName>
</protein>
<evidence type="ECO:0000313" key="2">
    <source>
        <dbReference type="EMBL" id="QBZ71523.1"/>
    </source>
</evidence>
<accession>A0A4D6DYS5</accession>
<reference evidence="3" key="1">
    <citation type="submission" date="2019-03" db="EMBL/GenBank/DDBJ databases">
        <authorList>
            <person name="Olsen N.S."/>
            <person name="Kot W."/>
            <person name="Hansen L.H."/>
        </authorList>
    </citation>
    <scope>NUCLEOTIDE SEQUENCE [LARGE SCALE GENOMIC DNA]</scope>
</reference>
<organism evidence="2 3">
    <name type="scientific">Escherichia phage Lidtsur</name>
    <dbReference type="NCBI Taxonomy" id="2562235"/>
    <lineage>
        <taxon>Viruses</taxon>
        <taxon>Duplodnaviria</taxon>
        <taxon>Heunggongvirae</taxon>
        <taxon>Uroviricota</taxon>
        <taxon>Caudoviricetes</taxon>
        <taxon>Autographivirales</taxon>
        <taxon>Autoscriptoviridae</taxon>
        <taxon>Stentvirinae</taxon>
        <taxon>Bonnellvirus</taxon>
        <taxon>Bonnellvirus lidtsur</taxon>
    </lineage>
</organism>
<dbReference type="RefSeq" id="YP_009821617.1">
    <property type="nucleotide sequence ID" value="NC_048177.1"/>
</dbReference>
<keyword evidence="1" id="KW-0812">Transmembrane</keyword>
<keyword evidence="1" id="KW-1133">Transmembrane helix</keyword>
<name>A0A4D6DYS5_9CAUD</name>
<sequence length="66" mass="7099">MLKVLALFVAVVILWGVAWVGIAYLIAPYIGTQLTGVLGTLLGFVVGAVGMTKCIDYGWGKGWIKW</sequence>
<evidence type="ECO:0000256" key="1">
    <source>
        <dbReference type="SAM" id="Phobius"/>
    </source>
</evidence>
<keyword evidence="1" id="KW-0472">Membrane</keyword>
<feature type="transmembrane region" description="Helical" evidence="1">
    <location>
        <begin position="33"/>
        <end position="51"/>
    </location>
</feature>
<proteinExistence type="predicted"/>
<dbReference type="Proteomes" id="UP000297092">
    <property type="component" value="Segment"/>
</dbReference>
<dbReference type="GeneID" id="55013101"/>
<dbReference type="KEGG" id="vg:55013101"/>
<dbReference type="EMBL" id="MK629528">
    <property type="protein sequence ID" value="QBZ71523.1"/>
    <property type="molecule type" value="Genomic_DNA"/>
</dbReference>